<keyword evidence="10" id="KW-0393">Immunoglobulin domain</keyword>
<keyword evidence="7" id="KW-1015">Disulfide bond</keyword>
<dbReference type="AlphaFoldDB" id="A0A7K6BD17"/>
<dbReference type="EMBL" id="VZRI01012184">
    <property type="protein sequence ID" value="NWU99904.1"/>
    <property type="molecule type" value="Genomic_DNA"/>
</dbReference>
<dbReference type="GO" id="GO:0071222">
    <property type="term" value="P:cellular response to lipopolysaccharide"/>
    <property type="evidence" value="ECO:0007669"/>
    <property type="project" value="TreeGrafter"/>
</dbReference>
<evidence type="ECO:0000256" key="11">
    <source>
        <dbReference type="SAM" id="Phobius"/>
    </source>
</evidence>
<dbReference type="Gene3D" id="2.60.40.10">
    <property type="entry name" value="Immunoglobulins"/>
    <property type="match status" value="2"/>
</dbReference>
<dbReference type="GO" id="GO:0007166">
    <property type="term" value="P:cell surface receptor signaling pathway"/>
    <property type="evidence" value="ECO:0007669"/>
    <property type="project" value="TreeGrafter"/>
</dbReference>
<sequence length="245" mass="27266">EMKKVESKVGDRVGLPCCEIPSSRSLQNFRVYWQKTTREVVLAYDYGKKISQNDLYDNRTEMDDRNLTLWISPVQILDNGSYHCVVQHRKSLQDPVVLFCVGHVTLFVTADFSKPDVTAEISTNSCESTEMLVTCSSHGGFIKPKISGALNNKSMVWNSTWMSPSSLSMYNVTAKLWVSVTKDSSFTCSVEYNGVTKSTSLLLNKTSDCAVSAAPFSHNIITASSIVIVTFLLAVTLAVRYLPRH</sequence>
<evidence type="ECO:0000256" key="9">
    <source>
        <dbReference type="ARBA" id="ARBA00023180"/>
    </source>
</evidence>
<dbReference type="InterPro" id="IPR013162">
    <property type="entry name" value="CD80_C2-set"/>
</dbReference>
<dbReference type="PANTHER" id="PTHR25466">
    <property type="entry name" value="T-LYMPHOCYTE ACTIVATION ANTIGEN"/>
    <property type="match status" value="1"/>
</dbReference>
<evidence type="ECO:0000256" key="2">
    <source>
        <dbReference type="ARBA" id="ARBA00022475"/>
    </source>
</evidence>
<evidence type="ECO:0000256" key="1">
    <source>
        <dbReference type="ARBA" id="ARBA00004251"/>
    </source>
</evidence>
<proteinExistence type="predicted"/>
<evidence type="ECO:0000256" key="8">
    <source>
        <dbReference type="ARBA" id="ARBA00023170"/>
    </source>
</evidence>
<dbReference type="GO" id="GO:0042102">
    <property type="term" value="P:positive regulation of T cell proliferation"/>
    <property type="evidence" value="ECO:0007669"/>
    <property type="project" value="TreeGrafter"/>
</dbReference>
<comment type="subcellular location">
    <subcellularLocation>
        <location evidence="1">Cell membrane</location>
        <topology evidence="1">Single-pass type I membrane protein</topology>
    </subcellularLocation>
</comment>
<accession>A0A7K6BD17</accession>
<reference evidence="13 14" key="1">
    <citation type="submission" date="2019-09" db="EMBL/GenBank/DDBJ databases">
        <title>Bird 10,000 Genomes (B10K) Project - Family phase.</title>
        <authorList>
            <person name="Zhang G."/>
        </authorList>
    </citation>
    <scope>NUCLEOTIDE SEQUENCE [LARGE SCALE GENOMIC DNA]</scope>
    <source>
        <strain evidence="13">B10K-DU-012-37</strain>
    </source>
</reference>
<dbReference type="GO" id="GO:0042130">
    <property type="term" value="P:negative regulation of T cell proliferation"/>
    <property type="evidence" value="ECO:0007669"/>
    <property type="project" value="TreeGrafter"/>
</dbReference>
<dbReference type="GO" id="GO:0031295">
    <property type="term" value="P:T cell costimulation"/>
    <property type="evidence" value="ECO:0007669"/>
    <property type="project" value="TreeGrafter"/>
</dbReference>
<dbReference type="GO" id="GO:0009897">
    <property type="term" value="C:external side of plasma membrane"/>
    <property type="evidence" value="ECO:0007669"/>
    <property type="project" value="TreeGrafter"/>
</dbReference>
<dbReference type="InterPro" id="IPR007110">
    <property type="entry name" value="Ig-like_dom"/>
</dbReference>
<feature type="non-terminal residue" evidence="13">
    <location>
        <position position="245"/>
    </location>
</feature>
<dbReference type="Pfam" id="PF08205">
    <property type="entry name" value="C2-set_2"/>
    <property type="match status" value="1"/>
</dbReference>
<keyword evidence="14" id="KW-1185">Reference proteome</keyword>
<dbReference type="Proteomes" id="UP000544127">
    <property type="component" value="Unassembled WGS sequence"/>
</dbReference>
<dbReference type="SUPFAM" id="SSF48726">
    <property type="entry name" value="Immunoglobulin"/>
    <property type="match status" value="1"/>
</dbReference>
<name>A0A7K6BD17_UPUEP</name>
<keyword evidence="8" id="KW-0675">Receptor</keyword>
<feature type="transmembrane region" description="Helical" evidence="11">
    <location>
        <begin position="220"/>
        <end position="242"/>
    </location>
</feature>
<keyword evidence="3 11" id="KW-0812">Transmembrane</keyword>
<dbReference type="InterPro" id="IPR013783">
    <property type="entry name" value="Ig-like_fold"/>
</dbReference>
<protein>
    <submittedName>
        <fullName evidence="13">CD80 protein</fullName>
    </submittedName>
</protein>
<evidence type="ECO:0000313" key="14">
    <source>
        <dbReference type="Proteomes" id="UP000544127"/>
    </source>
</evidence>
<evidence type="ECO:0000256" key="4">
    <source>
        <dbReference type="ARBA" id="ARBA00022729"/>
    </source>
</evidence>
<keyword evidence="4" id="KW-0732">Signal</keyword>
<feature type="non-terminal residue" evidence="13">
    <location>
        <position position="1"/>
    </location>
</feature>
<evidence type="ECO:0000256" key="6">
    <source>
        <dbReference type="ARBA" id="ARBA00023136"/>
    </source>
</evidence>
<comment type="caution">
    <text evidence="13">The sequence shown here is derived from an EMBL/GenBank/DDBJ whole genome shotgun (WGS) entry which is preliminary data.</text>
</comment>
<dbReference type="GO" id="GO:0006955">
    <property type="term" value="P:immune response"/>
    <property type="evidence" value="ECO:0007669"/>
    <property type="project" value="TreeGrafter"/>
</dbReference>
<feature type="domain" description="Ig-like" evidence="12">
    <location>
        <begin position="115"/>
        <end position="204"/>
    </location>
</feature>
<keyword evidence="2" id="KW-1003">Cell membrane</keyword>
<dbReference type="PROSITE" id="PS50835">
    <property type="entry name" value="IG_LIKE"/>
    <property type="match status" value="2"/>
</dbReference>
<evidence type="ECO:0000313" key="13">
    <source>
        <dbReference type="EMBL" id="NWU99904.1"/>
    </source>
</evidence>
<evidence type="ECO:0000256" key="5">
    <source>
        <dbReference type="ARBA" id="ARBA00022989"/>
    </source>
</evidence>
<dbReference type="InterPro" id="IPR051713">
    <property type="entry name" value="T-cell_Activation_Regulation"/>
</dbReference>
<keyword evidence="5 11" id="KW-1133">Transmembrane helix</keyword>
<feature type="domain" description="Ig-like" evidence="12">
    <location>
        <begin position="1"/>
        <end position="97"/>
    </location>
</feature>
<keyword evidence="6 11" id="KW-0472">Membrane</keyword>
<gene>
    <name evidence="13" type="primary">Cd80</name>
    <name evidence="13" type="ORF">UPUEPO_R02672</name>
</gene>
<organism evidence="13 14">
    <name type="scientific">Upupa epops</name>
    <name type="common">Eurasian hoopoe</name>
    <dbReference type="NCBI Taxonomy" id="57439"/>
    <lineage>
        <taxon>Eukaryota</taxon>
        <taxon>Metazoa</taxon>
        <taxon>Chordata</taxon>
        <taxon>Craniata</taxon>
        <taxon>Vertebrata</taxon>
        <taxon>Euteleostomi</taxon>
        <taxon>Archelosauria</taxon>
        <taxon>Archosauria</taxon>
        <taxon>Dinosauria</taxon>
        <taxon>Saurischia</taxon>
        <taxon>Theropoda</taxon>
        <taxon>Coelurosauria</taxon>
        <taxon>Aves</taxon>
        <taxon>Neognathae</taxon>
        <taxon>Neoaves</taxon>
        <taxon>Telluraves</taxon>
        <taxon>Coraciimorphae</taxon>
        <taxon>Bucerotiformes</taxon>
        <taxon>Upupidae</taxon>
        <taxon>Upupa</taxon>
    </lineage>
</organism>
<evidence type="ECO:0000259" key="12">
    <source>
        <dbReference type="PROSITE" id="PS50835"/>
    </source>
</evidence>
<evidence type="ECO:0000256" key="10">
    <source>
        <dbReference type="ARBA" id="ARBA00023319"/>
    </source>
</evidence>
<keyword evidence="9" id="KW-0325">Glycoprotein</keyword>
<dbReference type="PANTHER" id="PTHR25466:SF4">
    <property type="entry name" value="T-LYMPHOCYTE ACTIVATION ANTIGEN CD80"/>
    <property type="match status" value="1"/>
</dbReference>
<evidence type="ECO:0000256" key="7">
    <source>
        <dbReference type="ARBA" id="ARBA00023157"/>
    </source>
</evidence>
<dbReference type="Pfam" id="PF07686">
    <property type="entry name" value="V-set"/>
    <property type="match status" value="1"/>
</dbReference>
<dbReference type="InterPro" id="IPR036179">
    <property type="entry name" value="Ig-like_dom_sf"/>
</dbReference>
<dbReference type="OrthoDB" id="9904387at2759"/>
<dbReference type="InterPro" id="IPR013106">
    <property type="entry name" value="Ig_V-set"/>
</dbReference>
<evidence type="ECO:0000256" key="3">
    <source>
        <dbReference type="ARBA" id="ARBA00022692"/>
    </source>
</evidence>